<dbReference type="Pfam" id="PF04055">
    <property type="entry name" value="Radical_SAM"/>
    <property type="match status" value="1"/>
</dbReference>
<dbReference type="EMBL" id="CP009706">
    <property type="protein sequence ID" value="AIU71677.1"/>
    <property type="molecule type" value="Genomic_DNA"/>
</dbReference>
<feature type="domain" description="4Fe-4S ferredoxin-type" evidence="9">
    <location>
        <begin position="47"/>
        <end position="67"/>
    </location>
</feature>
<dbReference type="InterPro" id="IPR007197">
    <property type="entry name" value="rSAM"/>
</dbReference>
<keyword evidence="12" id="KW-1185">Reference proteome</keyword>
<dbReference type="HOGENOM" id="CLU_058969_3_1_6"/>
<reference evidence="11 12" key="1">
    <citation type="journal article" date="2014" name="Gut Pathog.">
        <title>Gene clusters of Hafnia alvei strain FB1 important in survival and pathogenesis: a draft genome perspective.</title>
        <authorList>
            <person name="Tan J.Y."/>
            <person name="Yin W.F."/>
            <person name="Chan K.G."/>
        </authorList>
    </citation>
    <scope>NUCLEOTIDE SEQUENCE [LARGE SCALE GENOMIC DNA]</scope>
    <source>
        <strain evidence="11 12">FB1</strain>
    </source>
</reference>
<dbReference type="GO" id="GO:0046872">
    <property type="term" value="F:metal ion binding"/>
    <property type="evidence" value="ECO:0007669"/>
    <property type="project" value="UniProtKB-KW"/>
</dbReference>
<dbReference type="InterPro" id="IPR023912">
    <property type="entry name" value="YjjW_bact"/>
</dbReference>
<evidence type="ECO:0000259" key="10">
    <source>
        <dbReference type="PROSITE" id="PS51918"/>
    </source>
</evidence>
<comment type="similarity">
    <text evidence="2">Belongs to the organic radical-activating enzymes family.</text>
</comment>
<evidence type="ECO:0000256" key="2">
    <source>
        <dbReference type="ARBA" id="ARBA00009777"/>
    </source>
</evidence>
<dbReference type="Proteomes" id="UP000029986">
    <property type="component" value="Chromosome"/>
</dbReference>
<keyword evidence="3" id="KW-0004">4Fe-4S</keyword>
<keyword evidence="6" id="KW-0560">Oxidoreductase</keyword>
<dbReference type="InterPro" id="IPR013785">
    <property type="entry name" value="Aldolase_TIM"/>
</dbReference>
<evidence type="ECO:0000256" key="1">
    <source>
        <dbReference type="ARBA" id="ARBA00001966"/>
    </source>
</evidence>
<evidence type="ECO:0000256" key="5">
    <source>
        <dbReference type="ARBA" id="ARBA00022723"/>
    </source>
</evidence>
<keyword evidence="8" id="KW-0411">Iron-sulfur</keyword>
<protein>
    <recommendedName>
        <fullName evidence="13">YjjW family glycine radical enzyme activase</fullName>
    </recommendedName>
</protein>
<keyword evidence="4" id="KW-0949">S-adenosyl-L-methionine</keyword>
<dbReference type="InterPro" id="IPR058240">
    <property type="entry name" value="rSAM_sf"/>
</dbReference>
<dbReference type="PROSITE" id="PS51379">
    <property type="entry name" value="4FE4S_FER_2"/>
    <property type="match status" value="1"/>
</dbReference>
<dbReference type="SFLD" id="SFLDG01066">
    <property type="entry name" value="organic_radical-activating_enz"/>
    <property type="match status" value="1"/>
</dbReference>
<keyword evidence="7" id="KW-0408">Iron</keyword>
<dbReference type="Gene3D" id="3.20.20.70">
    <property type="entry name" value="Aldolase class I"/>
    <property type="match status" value="1"/>
</dbReference>
<dbReference type="PANTHER" id="PTHR30352">
    <property type="entry name" value="PYRUVATE FORMATE-LYASE-ACTIVATING ENZYME"/>
    <property type="match status" value="1"/>
</dbReference>
<dbReference type="KEGG" id="hav:AT03_04205"/>
<dbReference type="PROSITE" id="PS00198">
    <property type="entry name" value="4FE4S_FER_1"/>
    <property type="match status" value="1"/>
</dbReference>
<dbReference type="NCBIfam" id="TIGR04041">
    <property type="entry name" value="activase_YjjW"/>
    <property type="match status" value="1"/>
</dbReference>
<dbReference type="InterPro" id="IPR034457">
    <property type="entry name" value="Organic_radical-activating"/>
</dbReference>
<accession>A0A097QYX7</accession>
<comment type="cofactor">
    <cofactor evidence="1">
        <name>[4Fe-4S] cluster</name>
        <dbReference type="ChEBI" id="CHEBI:49883"/>
    </cofactor>
</comment>
<gene>
    <name evidence="11" type="ORF">AT03_04205</name>
</gene>
<evidence type="ECO:0000256" key="3">
    <source>
        <dbReference type="ARBA" id="ARBA00022485"/>
    </source>
</evidence>
<evidence type="ECO:0000313" key="11">
    <source>
        <dbReference type="EMBL" id="AIU71677.1"/>
    </source>
</evidence>
<dbReference type="PANTHER" id="PTHR30352:SF13">
    <property type="entry name" value="GLYCYL-RADICAL ENZYME ACTIVATING ENZYME YJJW-RELATED"/>
    <property type="match status" value="1"/>
</dbReference>
<name>A0A097QYX7_HAFAL</name>
<dbReference type="PROSITE" id="PS51918">
    <property type="entry name" value="RADICAL_SAM"/>
    <property type="match status" value="1"/>
</dbReference>
<dbReference type="AlphaFoldDB" id="A0A097QYX7"/>
<dbReference type="PATRIC" id="fig|1453496.5.peg.837"/>
<dbReference type="SFLD" id="SFLDS00029">
    <property type="entry name" value="Radical_SAM"/>
    <property type="match status" value="1"/>
</dbReference>
<proteinExistence type="inferred from homology"/>
<keyword evidence="5" id="KW-0479">Metal-binding</keyword>
<evidence type="ECO:0008006" key="13">
    <source>
        <dbReference type="Google" id="ProtNLM"/>
    </source>
</evidence>
<evidence type="ECO:0000256" key="7">
    <source>
        <dbReference type="ARBA" id="ARBA00023004"/>
    </source>
</evidence>
<dbReference type="RefSeq" id="WP_025799109.1">
    <property type="nucleotide sequence ID" value="NZ_CP009706.1"/>
</dbReference>
<dbReference type="GO" id="GO:0051539">
    <property type="term" value="F:4 iron, 4 sulfur cluster binding"/>
    <property type="evidence" value="ECO:0007669"/>
    <property type="project" value="UniProtKB-KW"/>
</dbReference>
<organism evidence="11 12">
    <name type="scientific">Hafnia alvei FB1</name>
    <dbReference type="NCBI Taxonomy" id="1453496"/>
    <lineage>
        <taxon>Bacteria</taxon>
        <taxon>Pseudomonadati</taxon>
        <taxon>Pseudomonadota</taxon>
        <taxon>Gammaproteobacteria</taxon>
        <taxon>Enterobacterales</taxon>
        <taxon>Hafniaceae</taxon>
        <taxon>Hafnia</taxon>
    </lineage>
</organism>
<dbReference type="SFLD" id="SFLDG01118">
    <property type="entry name" value="activating_enzymes__group_2"/>
    <property type="match status" value="1"/>
</dbReference>
<evidence type="ECO:0000256" key="8">
    <source>
        <dbReference type="ARBA" id="ARBA00023014"/>
    </source>
</evidence>
<dbReference type="PIRSF" id="PIRSF000371">
    <property type="entry name" value="PFL_act_enz"/>
    <property type="match status" value="1"/>
</dbReference>
<dbReference type="InterPro" id="IPR017896">
    <property type="entry name" value="4Fe4S_Fe-S-bd"/>
</dbReference>
<dbReference type="Gene3D" id="3.30.70.20">
    <property type="match status" value="1"/>
</dbReference>
<dbReference type="InterPro" id="IPR017900">
    <property type="entry name" value="4Fe4S_Fe_S_CS"/>
</dbReference>
<dbReference type="InterPro" id="IPR001989">
    <property type="entry name" value="Radical_activat_CS"/>
</dbReference>
<dbReference type="SFLD" id="SFLDF00392">
    <property type="entry name" value="YjjI_activase"/>
    <property type="match status" value="1"/>
</dbReference>
<dbReference type="GO" id="GO:0016491">
    <property type="term" value="F:oxidoreductase activity"/>
    <property type="evidence" value="ECO:0007669"/>
    <property type="project" value="UniProtKB-KW"/>
</dbReference>
<dbReference type="InterPro" id="IPR012839">
    <property type="entry name" value="Organic_radical_activase"/>
</dbReference>
<dbReference type="OrthoDB" id="9782387at2"/>
<dbReference type="eggNOG" id="COG1180">
    <property type="taxonomic scope" value="Bacteria"/>
</dbReference>
<dbReference type="SUPFAM" id="SSF102114">
    <property type="entry name" value="Radical SAM enzymes"/>
    <property type="match status" value="1"/>
</dbReference>
<dbReference type="PROSITE" id="PS01087">
    <property type="entry name" value="RADICAL_ACTIVATING"/>
    <property type="match status" value="1"/>
</dbReference>
<evidence type="ECO:0000256" key="4">
    <source>
        <dbReference type="ARBA" id="ARBA00022691"/>
    </source>
</evidence>
<evidence type="ECO:0000313" key="12">
    <source>
        <dbReference type="Proteomes" id="UP000029986"/>
    </source>
</evidence>
<dbReference type="SUPFAM" id="SSF54862">
    <property type="entry name" value="4Fe-4S ferredoxins"/>
    <property type="match status" value="1"/>
</dbReference>
<feature type="domain" description="Radical SAM core" evidence="10">
    <location>
        <begin position="17"/>
        <end position="284"/>
    </location>
</feature>
<dbReference type="InterPro" id="IPR040074">
    <property type="entry name" value="BssD/PflA/YjjW"/>
</dbReference>
<evidence type="ECO:0000256" key="6">
    <source>
        <dbReference type="ARBA" id="ARBA00023002"/>
    </source>
</evidence>
<evidence type="ECO:0000259" key="9">
    <source>
        <dbReference type="PROSITE" id="PS51379"/>
    </source>
</evidence>
<sequence length="287" mass="31883">MSNRCASVSKILPFSCVDGPGSRLAIFLQGCNLNCKNCHNPYTIGLCDHCGDCVETCPHQALRLQDGRVRWDEKACQQCDTCLQTCTRQSSPMVQRYSVDSLLAQVKRNALFINGITVSGGEATLQLPFLYDFFTAIKSAPTLKHLTCLIDSNGELSTTGWEKIAPWMDGAMIDLKAWGSECHIALTGRDNQRIKQSIQWLAKHDKLSELRLLVIPQHSDHLQHIDELAQFITSLGDIPVRLNAFHHHGVCGDAQAWQSATKEDIETLATALAQRGVKQIIRPALYL</sequence>